<evidence type="ECO:0000313" key="2">
    <source>
        <dbReference type="EMBL" id="MBW4662582.1"/>
    </source>
</evidence>
<dbReference type="Proteomes" id="UP000757435">
    <property type="component" value="Unassembled WGS sequence"/>
</dbReference>
<dbReference type="PANTHER" id="PTHR47152:SF4">
    <property type="entry name" value="SLR0445 PROTEIN"/>
    <property type="match status" value="1"/>
</dbReference>
<dbReference type="CDD" id="cd06260">
    <property type="entry name" value="DUF820-like"/>
    <property type="match status" value="1"/>
</dbReference>
<dbReference type="PANTHER" id="PTHR47152">
    <property type="entry name" value="SLR2084 PROTEIN-RELATED"/>
    <property type="match status" value="1"/>
</dbReference>
<name>A0A951QGF5_9CYAN</name>
<reference evidence="2" key="1">
    <citation type="submission" date="2021-05" db="EMBL/GenBank/DDBJ databases">
        <authorList>
            <person name="Pietrasiak N."/>
            <person name="Ward R."/>
            <person name="Stajich J.E."/>
            <person name="Kurbessoian T."/>
        </authorList>
    </citation>
    <scope>NUCLEOTIDE SEQUENCE</scope>
    <source>
        <strain evidence="2">UHER 2000/2452</strain>
    </source>
</reference>
<reference evidence="2" key="2">
    <citation type="journal article" date="2022" name="Microbiol. Resour. Announc.">
        <title>Metagenome Sequencing to Explore Phylogenomics of Terrestrial Cyanobacteria.</title>
        <authorList>
            <person name="Ward R.D."/>
            <person name="Stajich J.E."/>
            <person name="Johansen J.R."/>
            <person name="Huntemann M."/>
            <person name="Clum A."/>
            <person name="Foster B."/>
            <person name="Foster B."/>
            <person name="Roux S."/>
            <person name="Palaniappan K."/>
            <person name="Varghese N."/>
            <person name="Mukherjee S."/>
            <person name="Reddy T.B.K."/>
            <person name="Daum C."/>
            <person name="Copeland A."/>
            <person name="Chen I.A."/>
            <person name="Ivanova N.N."/>
            <person name="Kyrpides N.C."/>
            <person name="Shapiro N."/>
            <person name="Eloe-Fadrosh E.A."/>
            <person name="Pietrasiak N."/>
        </authorList>
    </citation>
    <scope>NUCLEOTIDE SEQUENCE</scope>
    <source>
        <strain evidence="2">UHER 2000/2452</strain>
    </source>
</reference>
<sequence>MTQLLENPIEQRIVHGGHTWEQFKLIQQGFEGFPGVRLFYYNGTVEILMPGRDHEVFASFIGYLVMTFLLTKGIRFKPTRSMTQEKAGVVSVQADESYCIGEASINDSRAIPDLSIEVVFSSGGEGKLARYQALEVKEVWFWEDGVFSLYHLREGGYQRVDRSQLPGLQELNIDLLNRCVMLAETDEGKAVAEFRRAIEER</sequence>
<feature type="domain" description="Putative restriction endonuclease" evidence="1">
    <location>
        <begin position="21"/>
        <end position="166"/>
    </location>
</feature>
<organism evidence="2 3">
    <name type="scientific">Drouetiella hepatica Uher 2000/2452</name>
    <dbReference type="NCBI Taxonomy" id="904376"/>
    <lineage>
        <taxon>Bacteria</taxon>
        <taxon>Bacillati</taxon>
        <taxon>Cyanobacteriota</taxon>
        <taxon>Cyanophyceae</taxon>
        <taxon>Oculatellales</taxon>
        <taxon>Oculatellaceae</taxon>
        <taxon>Drouetiella</taxon>
    </lineage>
</organism>
<keyword evidence="2" id="KW-0378">Hydrolase</keyword>
<dbReference type="Pfam" id="PF05685">
    <property type="entry name" value="Uma2"/>
    <property type="match status" value="1"/>
</dbReference>
<dbReference type="InterPro" id="IPR008538">
    <property type="entry name" value="Uma2"/>
</dbReference>
<dbReference type="GO" id="GO:0004519">
    <property type="term" value="F:endonuclease activity"/>
    <property type="evidence" value="ECO:0007669"/>
    <property type="project" value="UniProtKB-KW"/>
</dbReference>
<keyword evidence="2" id="KW-0540">Nuclease</keyword>
<evidence type="ECO:0000259" key="1">
    <source>
        <dbReference type="Pfam" id="PF05685"/>
    </source>
</evidence>
<dbReference type="EMBL" id="JAHHHD010000087">
    <property type="protein sequence ID" value="MBW4662582.1"/>
    <property type="molecule type" value="Genomic_DNA"/>
</dbReference>
<protein>
    <submittedName>
        <fullName evidence="2">Uma2 family endonuclease</fullName>
    </submittedName>
</protein>
<accession>A0A951QGF5</accession>
<evidence type="ECO:0000313" key="3">
    <source>
        <dbReference type="Proteomes" id="UP000757435"/>
    </source>
</evidence>
<comment type="caution">
    <text evidence="2">The sequence shown here is derived from an EMBL/GenBank/DDBJ whole genome shotgun (WGS) entry which is preliminary data.</text>
</comment>
<gene>
    <name evidence="2" type="ORF">KME15_28405</name>
</gene>
<dbReference type="AlphaFoldDB" id="A0A951QGF5"/>
<proteinExistence type="predicted"/>
<keyword evidence="2" id="KW-0255">Endonuclease</keyword>